<evidence type="ECO:0000313" key="2">
    <source>
        <dbReference type="Proteomes" id="UP000019149"/>
    </source>
</evidence>
<evidence type="ECO:0000313" key="1">
    <source>
        <dbReference type="EMBL" id="EUB53968.1"/>
    </source>
</evidence>
<comment type="caution">
    <text evidence="1">The sequence shown here is derived from an EMBL/GenBank/DDBJ whole genome shotgun (WGS) entry which is preliminary data.</text>
</comment>
<reference evidence="1 2" key="1">
    <citation type="journal article" date="2013" name="Nat. Genet.">
        <title>The genome of the hydatid tapeworm Echinococcus granulosus.</title>
        <authorList>
            <person name="Zheng H."/>
            <person name="Zhang W."/>
            <person name="Zhang L."/>
            <person name="Zhang Z."/>
            <person name="Li J."/>
            <person name="Lu G."/>
            <person name="Zhu Y."/>
            <person name="Wang Y."/>
            <person name="Huang Y."/>
            <person name="Liu J."/>
            <person name="Kang H."/>
            <person name="Chen J."/>
            <person name="Wang L."/>
            <person name="Chen A."/>
            <person name="Yu S."/>
            <person name="Gao Z."/>
            <person name="Jin L."/>
            <person name="Gu W."/>
            <person name="Wang Z."/>
            <person name="Zhao L."/>
            <person name="Shi B."/>
            <person name="Wen H."/>
            <person name="Lin R."/>
            <person name="Jones M.K."/>
            <person name="Brejova B."/>
            <person name="Vinar T."/>
            <person name="Zhao G."/>
            <person name="McManus D.P."/>
            <person name="Chen Z."/>
            <person name="Zhou Y."/>
            <person name="Wang S."/>
        </authorList>
    </citation>
    <scope>NUCLEOTIDE SEQUENCE [LARGE SCALE GENOMIC DNA]</scope>
</reference>
<gene>
    <name evidence="1" type="ORF">EGR_11175</name>
</gene>
<sequence>MLEHKRTLVAPTRGTQRLKCQLYSFSHQYIPLYFTVAILSSPLFCPITNTDTTQGAALLCVLNCGGSGLDRQRYSR</sequence>
<dbReference type="GeneID" id="36346888"/>
<proteinExistence type="predicted"/>
<dbReference type="CTD" id="36346888"/>
<dbReference type="KEGG" id="egl:EGR_11175"/>
<dbReference type="Proteomes" id="UP000019149">
    <property type="component" value="Unassembled WGS sequence"/>
</dbReference>
<dbReference type="AlphaFoldDB" id="W6TZ30"/>
<keyword evidence="2" id="KW-1185">Reference proteome</keyword>
<dbReference type="RefSeq" id="XP_024345164.1">
    <property type="nucleotide sequence ID" value="XM_024500422.1"/>
</dbReference>
<dbReference type="EMBL" id="APAU02000450">
    <property type="protein sequence ID" value="EUB53968.1"/>
    <property type="molecule type" value="Genomic_DNA"/>
</dbReference>
<accession>W6TZ30</accession>
<protein>
    <submittedName>
        <fullName evidence="1">Uncharacterized protein</fullName>
    </submittedName>
</protein>
<name>W6TZ30_ECHGR</name>
<organism evidence="1 2">
    <name type="scientific">Echinococcus granulosus</name>
    <name type="common">Hydatid tapeworm</name>
    <dbReference type="NCBI Taxonomy" id="6210"/>
    <lineage>
        <taxon>Eukaryota</taxon>
        <taxon>Metazoa</taxon>
        <taxon>Spiralia</taxon>
        <taxon>Lophotrochozoa</taxon>
        <taxon>Platyhelminthes</taxon>
        <taxon>Cestoda</taxon>
        <taxon>Eucestoda</taxon>
        <taxon>Cyclophyllidea</taxon>
        <taxon>Taeniidae</taxon>
        <taxon>Echinococcus</taxon>
        <taxon>Echinococcus granulosus group</taxon>
    </lineage>
</organism>